<feature type="transmembrane region" description="Helical" evidence="7">
    <location>
        <begin position="780"/>
        <end position="799"/>
    </location>
</feature>
<evidence type="ECO:0000256" key="1">
    <source>
        <dbReference type="ARBA" id="ARBA00004651"/>
    </source>
</evidence>
<name>A0A1H1MRZ7_9ACTN</name>
<dbReference type="InterPro" id="IPR008250">
    <property type="entry name" value="ATPase_P-typ_transduc_dom_A_sf"/>
</dbReference>
<evidence type="ECO:0000256" key="5">
    <source>
        <dbReference type="ARBA" id="ARBA00023136"/>
    </source>
</evidence>
<sequence length="851" mass="89569">MVPMPRPARDPITDGELTTTPVTGLTGGEAAARLRRGEGNRAVSASSRGYLWILRTNVFNFYNSILFVIGAGLLALGRSGDAFISVAIGLLNAVISAVQEIRAKRQLDHLQLLERSPVLVVRDGRDTEVLPEEVVRGDVVRIRPGDQLVVDGPLLDGAVEVDESLLTGESDAQLRGPGEDLLSGSHSVGGSGRQLARDVGAASYAARLTAEARQASTDTTPLQKQVAFCVRLVMVVAVLMSGAILGEAALEGFTLVRVVQIAAVLSGLVPYGLFFLIVLAYTAGAVASSRRGALVQRVNAVESVSNVDVVCTDKTGTLTTGRLTVVEVAPLDGHDGVEVEQELGAMAASSGSANLTGTALAARLPAARVPVLEEVPFRSSLRWSAVRTTQSLWVLGAPEALAAVLGGPDLGPAVRSRTAEGLRVLVFARATDPAAPLRSPDGQPALPALEPLALVALADELRPDVPDTVARLRAEGIELVVLSGDDPGTVATLAARAGLPSAEPVHGAGLDQLGDAELDVLVARSSVFGRVTPEQKERVVRSLQRRGRSVAMVGDGVNDARALKAADVGVAMRSGSTVARDVADIVLLEDSLAALLPARREGRRIIGGIAVSAQVFLTRVCTQALIIVTVTMLGLGFPYSPAQTGLTLFTVGLPTLFLTAWARPRGPDPHLLLELARFVLPAAVLTAGFAVAVYTFLYTSITRGFDDPGVRDRLVAEFEQYTGLTYGVDAAFTEAAATLGAQTGLSTFVSLASILLILFLEPPGRLFAAWTRPSPDKRPAVLVVVLLAGLVTALVVPTLRDYFGLTRPAGIVYETALPLLLLWFLALGLSYRLRLMDRMLGLSELTRQPPT</sequence>
<evidence type="ECO:0000256" key="4">
    <source>
        <dbReference type="ARBA" id="ARBA00022989"/>
    </source>
</evidence>
<keyword evidence="4 7" id="KW-1133">Transmembrane helix</keyword>
<keyword evidence="2 7" id="KW-0812">Transmembrane</keyword>
<protein>
    <submittedName>
        <fullName evidence="9">Cation-transporting ATPase E</fullName>
    </submittedName>
</protein>
<keyword evidence="10" id="KW-1185">Reference proteome</keyword>
<evidence type="ECO:0000313" key="10">
    <source>
        <dbReference type="Proteomes" id="UP000199092"/>
    </source>
</evidence>
<dbReference type="InterPro" id="IPR023298">
    <property type="entry name" value="ATPase_P-typ_TM_dom_sf"/>
</dbReference>
<feature type="transmembrane region" description="Helical" evidence="7">
    <location>
        <begin position="226"/>
        <end position="246"/>
    </location>
</feature>
<organism evidence="9 10">
    <name type="scientific">Friedmanniella luteola</name>
    <dbReference type="NCBI Taxonomy" id="546871"/>
    <lineage>
        <taxon>Bacteria</taxon>
        <taxon>Bacillati</taxon>
        <taxon>Actinomycetota</taxon>
        <taxon>Actinomycetes</taxon>
        <taxon>Propionibacteriales</taxon>
        <taxon>Nocardioidaceae</taxon>
        <taxon>Friedmanniella</taxon>
    </lineage>
</organism>
<dbReference type="AlphaFoldDB" id="A0A1H1MRZ7"/>
<dbReference type="GO" id="GO:0005886">
    <property type="term" value="C:plasma membrane"/>
    <property type="evidence" value="ECO:0007669"/>
    <property type="project" value="UniProtKB-SubCell"/>
</dbReference>
<keyword evidence="5 7" id="KW-0472">Membrane</keyword>
<dbReference type="EMBL" id="LT629749">
    <property type="protein sequence ID" value="SDR89631.1"/>
    <property type="molecule type" value="Genomic_DNA"/>
</dbReference>
<dbReference type="InterPro" id="IPR023214">
    <property type="entry name" value="HAD_sf"/>
</dbReference>
<dbReference type="GO" id="GO:0016887">
    <property type="term" value="F:ATP hydrolysis activity"/>
    <property type="evidence" value="ECO:0007669"/>
    <property type="project" value="InterPro"/>
</dbReference>
<proteinExistence type="predicted"/>
<dbReference type="Gene3D" id="2.70.150.10">
    <property type="entry name" value="Calcium-transporting ATPase, cytoplasmic transduction domain A"/>
    <property type="match status" value="1"/>
</dbReference>
<evidence type="ECO:0000313" key="9">
    <source>
        <dbReference type="EMBL" id="SDR89631.1"/>
    </source>
</evidence>
<dbReference type="NCBIfam" id="TIGR01494">
    <property type="entry name" value="ATPase_P-type"/>
    <property type="match status" value="2"/>
</dbReference>
<dbReference type="Gene3D" id="3.40.1110.10">
    <property type="entry name" value="Calcium-transporting ATPase, cytoplasmic domain N"/>
    <property type="match status" value="1"/>
</dbReference>
<feature type="transmembrane region" description="Helical" evidence="7">
    <location>
        <begin position="258"/>
        <end position="281"/>
    </location>
</feature>
<evidence type="ECO:0000259" key="8">
    <source>
        <dbReference type="Pfam" id="PF00122"/>
    </source>
</evidence>
<dbReference type="InterPro" id="IPR023299">
    <property type="entry name" value="ATPase_P-typ_cyto_dom_N"/>
</dbReference>
<dbReference type="SUPFAM" id="SSF81665">
    <property type="entry name" value="Calcium ATPase, transmembrane domain M"/>
    <property type="match status" value="1"/>
</dbReference>
<dbReference type="Gene3D" id="3.40.50.1000">
    <property type="entry name" value="HAD superfamily/HAD-like"/>
    <property type="match status" value="1"/>
</dbReference>
<comment type="subcellular location">
    <subcellularLocation>
        <location evidence="1">Cell membrane</location>
        <topology evidence="1">Multi-pass membrane protein</topology>
    </subcellularLocation>
</comment>
<feature type="transmembrane region" description="Helical" evidence="7">
    <location>
        <begin position="811"/>
        <end position="831"/>
    </location>
</feature>
<dbReference type="InterPro" id="IPR018303">
    <property type="entry name" value="ATPase_P-typ_P_site"/>
</dbReference>
<dbReference type="SFLD" id="SFLDF00027">
    <property type="entry name" value="p-type_atpase"/>
    <property type="match status" value="1"/>
</dbReference>
<feature type="transmembrane region" description="Helical" evidence="7">
    <location>
        <begin position="739"/>
        <end position="760"/>
    </location>
</feature>
<gene>
    <name evidence="9" type="ORF">SAMN04488543_0706</name>
</gene>
<evidence type="ECO:0000256" key="2">
    <source>
        <dbReference type="ARBA" id="ARBA00022692"/>
    </source>
</evidence>
<evidence type="ECO:0000256" key="3">
    <source>
        <dbReference type="ARBA" id="ARBA00022967"/>
    </source>
</evidence>
<feature type="transmembrane region" description="Helical" evidence="7">
    <location>
        <begin position="82"/>
        <end position="101"/>
    </location>
</feature>
<evidence type="ECO:0000256" key="6">
    <source>
        <dbReference type="SAM" id="MobiDB-lite"/>
    </source>
</evidence>
<dbReference type="STRING" id="546871.SAMN04488543_0706"/>
<dbReference type="InterPro" id="IPR044492">
    <property type="entry name" value="P_typ_ATPase_HD_dom"/>
</dbReference>
<feature type="transmembrane region" description="Helical" evidence="7">
    <location>
        <begin position="675"/>
        <end position="697"/>
    </location>
</feature>
<dbReference type="SUPFAM" id="SSF81653">
    <property type="entry name" value="Calcium ATPase, transduction domain A"/>
    <property type="match status" value="1"/>
</dbReference>
<reference evidence="9 10" key="1">
    <citation type="submission" date="2016-10" db="EMBL/GenBank/DDBJ databases">
        <authorList>
            <person name="de Groot N.N."/>
        </authorList>
    </citation>
    <scope>NUCLEOTIDE SEQUENCE [LARGE SCALE GENOMIC DNA]</scope>
    <source>
        <strain evidence="9 10">DSM 21741</strain>
    </source>
</reference>
<dbReference type="SFLD" id="SFLDS00003">
    <property type="entry name" value="Haloacid_Dehalogenase"/>
    <property type="match status" value="1"/>
</dbReference>
<dbReference type="SUPFAM" id="SSF56784">
    <property type="entry name" value="HAD-like"/>
    <property type="match status" value="1"/>
</dbReference>
<feature type="transmembrane region" description="Helical" evidence="7">
    <location>
        <begin position="645"/>
        <end position="663"/>
    </location>
</feature>
<dbReference type="SFLD" id="SFLDG00002">
    <property type="entry name" value="C1.7:_P-type_atpase_like"/>
    <property type="match status" value="1"/>
</dbReference>
<dbReference type="PRINTS" id="PR00120">
    <property type="entry name" value="HATPASE"/>
</dbReference>
<dbReference type="PRINTS" id="PR00119">
    <property type="entry name" value="CATATPASE"/>
</dbReference>
<dbReference type="PROSITE" id="PS00154">
    <property type="entry name" value="ATPASE_E1_E2"/>
    <property type="match status" value="1"/>
</dbReference>
<accession>A0A1H1MRZ7</accession>
<dbReference type="InterPro" id="IPR059000">
    <property type="entry name" value="ATPase_P-type_domA"/>
</dbReference>
<dbReference type="GO" id="GO:0005524">
    <property type="term" value="F:ATP binding"/>
    <property type="evidence" value="ECO:0007669"/>
    <property type="project" value="InterPro"/>
</dbReference>
<feature type="transmembrane region" description="Helical" evidence="7">
    <location>
        <begin position="605"/>
        <end position="633"/>
    </location>
</feature>
<dbReference type="InterPro" id="IPR036412">
    <property type="entry name" value="HAD-like_sf"/>
</dbReference>
<feature type="region of interest" description="Disordered" evidence="6">
    <location>
        <begin position="1"/>
        <end position="20"/>
    </location>
</feature>
<feature type="transmembrane region" description="Helical" evidence="7">
    <location>
        <begin position="58"/>
        <end position="76"/>
    </location>
</feature>
<dbReference type="Pfam" id="PF00122">
    <property type="entry name" value="E1-E2_ATPase"/>
    <property type="match status" value="1"/>
</dbReference>
<dbReference type="Pfam" id="PF00702">
    <property type="entry name" value="Hydrolase"/>
    <property type="match status" value="1"/>
</dbReference>
<dbReference type="PANTHER" id="PTHR42861">
    <property type="entry name" value="CALCIUM-TRANSPORTING ATPASE"/>
    <property type="match status" value="1"/>
</dbReference>
<dbReference type="Proteomes" id="UP000199092">
    <property type="component" value="Chromosome I"/>
</dbReference>
<evidence type="ECO:0000256" key="7">
    <source>
        <dbReference type="SAM" id="Phobius"/>
    </source>
</evidence>
<feature type="domain" description="P-type ATPase A" evidence="8">
    <location>
        <begin position="115"/>
        <end position="210"/>
    </location>
</feature>
<dbReference type="Gene3D" id="1.20.1110.10">
    <property type="entry name" value="Calcium-transporting ATPase, transmembrane domain"/>
    <property type="match status" value="1"/>
</dbReference>
<dbReference type="InterPro" id="IPR001757">
    <property type="entry name" value="P_typ_ATPase"/>
</dbReference>
<keyword evidence="3" id="KW-1278">Translocase</keyword>